<dbReference type="GO" id="GO:0007186">
    <property type="term" value="P:G protein-coupled receptor signaling pathway"/>
    <property type="evidence" value="ECO:0007669"/>
    <property type="project" value="InterPro"/>
</dbReference>
<dbReference type="InterPro" id="IPR036390">
    <property type="entry name" value="WH_DNA-bd_sf"/>
</dbReference>
<feature type="domain" description="DEP" evidence="4">
    <location>
        <begin position="1"/>
        <end position="47"/>
    </location>
</feature>
<dbReference type="Gene3D" id="1.10.167.10">
    <property type="entry name" value="Regulator of G-protein Signalling 4, domain 2"/>
    <property type="match status" value="1"/>
</dbReference>
<dbReference type="PANTHER" id="PTHR45746">
    <property type="entry name" value="LP21163P"/>
    <property type="match status" value="1"/>
</dbReference>
<dbReference type="GO" id="GO:0009968">
    <property type="term" value="P:negative regulation of signal transduction"/>
    <property type="evidence" value="ECO:0007669"/>
    <property type="project" value="UniProtKB-KW"/>
</dbReference>
<dbReference type="GO" id="GO:0035556">
    <property type="term" value="P:intracellular signal transduction"/>
    <property type="evidence" value="ECO:0007669"/>
    <property type="project" value="InterPro"/>
</dbReference>
<dbReference type="PANTHER" id="PTHR45746:SF5">
    <property type="entry name" value="REGULATOR OF G-PROTEIN SIGNALING 7"/>
    <property type="match status" value="1"/>
</dbReference>
<protein>
    <recommendedName>
        <fullName evidence="7">Regulator of G-protein signaling 7</fullName>
    </recommendedName>
</protein>
<dbReference type="Pfam" id="PF00615">
    <property type="entry name" value="RGS"/>
    <property type="match status" value="1"/>
</dbReference>
<dbReference type="CDD" id="cd08705">
    <property type="entry name" value="RGS_R7-like"/>
    <property type="match status" value="1"/>
</dbReference>
<feature type="compositionally biased region" description="Low complexity" evidence="2">
    <location>
        <begin position="430"/>
        <end position="448"/>
    </location>
</feature>
<dbReference type="AlphaFoldDB" id="A0AAN8S500"/>
<dbReference type="GO" id="GO:0005886">
    <property type="term" value="C:plasma membrane"/>
    <property type="evidence" value="ECO:0007669"/>
    <property type="project" value="TreeGrafter"/>
</dbReference>
<dbReference type="SUPFAM" id="SSF46785">
    <property type="entry name" value="Winged helix' DNA-binding domain"/>
    <property type="match status" value="1"/>
</dbReference>
<dbReference type="InterPro" id="IPR015898">
    <property type="entry name" value="G-protein_gamma-like_dom"/>
</dbReference>
<dbReference type="SUPFAM" id="SSF48097">
    <property type="entry name" value="Regulator of G-protein signaling, RGS"/>
    <property type="match status" value="1"/>
</dbReference>
<gene>
    <name evidence="5" type="ORF">RUM43_005750</name>
</gene>
<dbReference type="SMART" id="SM01224">
    <property type="entry name" value="G_gamma"/>
    <property type="match status" value="1"/>
</dbReference>
<feature type="compositionally biased region" description="Basic and acidic residues" evidence="2">
    <location>
        <begin position="760"/>
        <end position="776"/>
    </location>
</feature>
<dbReference type="GO" id="GO:0005737">
    <property type="term" value="C:cytoplasm"/>
    <property type="evidence" value="ECO:0007669"/>
    <property type="project" value="TreeGrafter"/>
</dbReference>
<dbReference type="InterPro" id="IPR034483">
    <property type="entry name" value="RGS_Egl-10"/>
</dbReference>
<evidence type="ECO:0000259" key="4">
    <source>
        <dbReference type="PROSITE" id="PS50186"/>
    </source>
</evidence>
<comment type="caution">
    <text evidence="5">The sequence shown here is derived from an EMBL/GenBank/DDBJ whole genome shotgun (WGS) entry which is preliminary data.</text>
</comment>
<dbReference type="InterPro" id="IPR044926">
    <property type="entry name" value="RGS_subdomain_2"/>
</dbReference>
<dbReference type="GO" id="GO:0043005">
    <property type="term" value="C:neuron projection"/>
    <property type="evidence" value="ECO:0007669"/>
    <property type="project" value="TreeGrafter"/>
</dbReference>
<reference evidence="5 6" key="1">
    <citation type="submission" date="2023-10" db="EMBL/GenBank/DDBJ databases">
        <title>Genomes of two closely related lineages of the louse Polyplax serrata with different host specificities.</title>
        <authorList>
            <person name="Martinu J."/>
            <person name="Tarabai H."/>
            <person name="Stefka J."/>
            <person name="Hypsa V."/>
        </authorList>
    </citation>
    <scope>NUCLEOTIDE SEQUENCE [LARGE SCALE GENOMIC DNA]</scope>
    <source>
        <strain evidence="5">HR10_N</strain>
    </source>
</reference>
<organism evidence="5 6">
    <name type="scientific">Polyplax serrata</name>
    <name type="common">Common mouse louse</name>
    <dbReference type="NCBI Taxonomy" id="468196"/>
    <lineage>
        <taxon>Eukaryota</taxon>
        <taxon>Metazoa</taxon>
        <taxon>Ecdysozoa</taxon>
        <taxon>Arthropoda</taxon>
        <taxon>Hexapoda</taxon>
        <taxon>Insecta</taxon>
        <taxon>Pterygota</taxon>
        <taxon>Neoptera</taxon>
        <taxon>Paraneoptera</taxon>
        <taxon>Psocodea</taxon>
        <taxon>Troctomorpha</taxon>
        <taxon>Phthiraptera</taxon>
        <taxon>Anoplura</taxon>
        <taxon>Polyplacidae</taxon>
        <taxon>Polyplax</taxon>
    </lineage>
</organism>
<dbReference type="InterPro" id="IPR036305">
    <property type="entry name" value="RGS_sf"/>
</dbReference>
<sequence length="835" mass="94146">MERLDIEESVEAVHIANQLCNYGYFFPVSDSKNLIVKDDSSFYRFQTPYYWPWQNKNPDKVEYAIYLAKRTLRNKQRHGLEEYEMANVPYSADMCEMISNLQESLGSLKKNLQNKWDFITMQAEEQLRLAKERKKGDKIVSDSQERAYWRVYRPPPGYSSCLESVPIPHRNRGTWQKKKTVEDLQRDVDFLEKSLSRTRIKVSAALDNLMQYSETFMEYDSFFTSPQPSNPWLSDDLTFWQLNSPLVEVPTEKRVKRWALSVEDLVSDPTGLQEFTNYLRKQFSHENIRFWMAVNDLRRSSQQQIAGKVQEIFEEFLAPGAPCEINIDGKTMEKVHKEIKNPTRFTFDCAAEHVYTLLLKKDCYPRFIRSDHYKNLLAAGVQPSHKKRFELCLGAVKRTFSFGYNLFHVLFLSFVDRFFGFGGPVKKKSSTATSAPTSALIQQQQQQQVPQPSLGRRRGSDRSLSGSAHELAICGVSSTSTARVTHSHSQSNLSDIPYRDPQGGSSDEAESVKKGFEKDDICPWDSRGAGTSTDDKRKKLGIASCAGSMASEEIWENETNTCLNAFDPRVSRKNSSQLDSGSSSSELSLAIVEVSERLRRTCGITQQSSFPEGEESRLRKLSTTSADNVDPRRSSIAVSSLATREGHGKSPPWKSSPGKDTKGAPQETVRLSASSTEGPSVISPITAVMPLPQQVTVLPQRSSTADTSPDKYKDNKFDDEISRTNKKSESGVTKKSSLSATPLISVSSVTEDVCVEEETPTPKETRDETEDKEKEQQQQQQAKPETTEKSEASAEGEPAEGSDDKAKEEATVSNWEEEENRSAPFVKTYATLGYL</sequence>
<dbReference type="InterPro" id="IPR047017">
    <property type="entry name" value="RGS6/7/9/11_DHEX_sf"/>
</dbReference>
<dbReference type="Pfam" id="PF00631">
    <property type="entry name" value="G-gamma"/>
    <property type="match status" value="1"/>
</dbReference>
<dbReference type="PRINTS" id="PR01301">
    <property type="entry name" value="RGSPROTEIN"/>
</dbReference>
<dbReference type="CDD" id="cd00068">
    <property type="entry name" value="GGL"/>
    <property type="match status" value="1"/>
</dbReference>
<dbReference type="InterPro" id="IPR036284">
    <property type="entry name" value="GGL_sf"/>
</dbReference>
<name>A0AAN8S500_POLSC</name>
<dbReference type="InterPro" id="IPR047016">
    <property type="entry name" value="RGS6/7/9/11"/>
</dbReference>
<dbReference type="InterPro" id="IPR000591">
    <property type="entry name" value="DEP_dom"/>
</dbReference>
<dbReference type="InterPro" id="IPR016137">
    <property type="entry name" value="RGS"/>
</dbReference>
<dbReference type="GO" id="GO:0005096">
    <property type="term" value="F:GTPase activator activity"/>
    <property type="evidence" value="ECO:0007669"/>
    <property type="project" value="TreeGrafter"/>
</dbReference>
<feature type="compositionally biased region" description="Polar residues" evidence="2">
    <location>
        <begin position="730"/>
        <end position="750"/>
    </location>
</feature>
<feature type="compositionally biased region" description="Basic and acidic residues" evidence="2">
    <location>
        <begin position="510"/>
        <end position="521"/>
    </location>
</feature>
<evidence type="ECO:0000313" key="5">
    <source>
        <dbReference type="EMBL" id="KAK6625452.1"/>
    </source>
</evidence>
<dbReference type="Proteomes" id="UP001372834">
    <property type="component" value="Unassembled WGS sequence"/>
</dbReference>
<feature type="region of interest" description="Disordered" evidence="2">
    <location>
        <begin position="430"/>
        <end position="466"/>
    </location>
</feature>
<feature type="compositionally biased region" description="Polar residues" evidence="2">
    <location>
        <begin position="482"/>
        <end position="494"/>
    </location>
</feature>
<evidence type="ECO:0000259" key="3">
    <source>
        <dbReference type="PROSITE" id="PS50132"/>
    </source>
</evidence>
<dbReference type="PROSITE" id="PS50186">
    <property type="entry name" value="DEP"/>
    <property type="match status" value="1"/>
</dbReference>
<feature type="compositionally biased region" description="Basic and acidic residues" evidence="2">
    <location>
        <begin position="708"/>
        <end position="729"/>
    </location>
</feature>
<dbReference type="InterPro" id="IPR036388">
    <property type="entry name" value="WH-like_DNA-bd_sf"/>
</dbReference>
<evidence type="ECO:0000313" key="6">
    <source>
        <dbReference type="Proteomes" id="UP001372834"/>
    </source>
</evidence>
<dbReference type="Gene3D" id="1.10.10.10">
    <property type="entry name" value="Winged helix-like DNA-binding domain superfamily/Winged helix DNA-binding domain"/>
    <property type="match status" value="1"/>
</dbReference>
<feature type="domain" description="RGS" evidence="3">
    <location>
        <begin position="261"/>
        <end position="377"/>
    </location>
</feature>
<dbReference type="Pfam" id="PF18148">
    <property type="entry name" value="RGS_DHEX"/>
    <property type="match status" value="1"/>
</dbReference>
<keyword evidence="1" id="KW-0734">Signal transduction inhibitor</keyword>
<feature type="region of interest" description="Disordered" evidence="2">
    <location>
        <begin position="482"/>
        <end position="535"/>
    </location>
</feature>
<dbReference type="PROSITE" id="PS50132">
    <property type="entry name" value="RGS"/>
    <property type="match status" value="1"/>
</dbReference>
<dbReference type="Gene3D" id="4.10.260.10">
    <property type="entry name" value="Transducin (heterotrimeric G protein), gamma chain"/>
    <property type="match status" value="1"/>
</dbReference>
<feature type="region of interest" description="Disordered" evidence="2">
    <location>
        <begin position="604"/>
        <end position="835"/>
    </location>
</feature>
<dbReference type="FunFam" id="1.10.167.10:FF:000001">
    <property type="entry name" value="Putative regulator of g-protein signaling 12"/>
    <property type="match status" value="1"/>
</dbReference>
<accession>A0AAN8S500</accession>
<dbReference type="EMBL" id="JAWJWE010000037">
    <property type="protein sequence ID" value="KAK6625452.1"/>
    <property type="molecule type" value="Genomic_DNA"/>
</dbReference>
<dbReference type="Gene3D" id="1.10.1240.60">
    <property type="match status" value="2"/>
</dbReference>
<dbReference type="InterPro" id="IPR040759">
    <property type="entry name" value="RGS_DHEX"/>
</dbReference>
<evidence type="ECO:0000256" key="2">
    <source>
        <dbReference type="SAM" id="MobiDB-lite"/>
    </source>
</evidence>
<dbReference type="SMART" id="SM00315">
    <property type="entry name" value="RGS"/>
    <property type="match status" value="1"/>
</dbReference>
<dbReference type="CDD" id="cd04450">
    <property type="entry name" value="DEP_RGS7-like"/>
    <property type="match status" value="1"/>
</dbReference>
<evidence type="ECO:0008006" key="7">
    <source>
        <dbReference type="Google" id="ProtNLM"/>
    </source>
</evidence>
<feature type="compositionally biased region" description="Polar residues" evidence="2">
    <location>
        <begin position="669"/>
        <end position="678"/>
    </location>
</feature>
<dbReference type="GO" id="GO:0008277">
    <property type="term" value="P:regulation of G protein-coupled receptor signaling pathway"/>
    <property type="evidence" value="ECO:0007669"/>
    <property type="project" value="InterPro"/>
</dbReference>
<feature type="compositionally biased region" description="Polar residues" evidence="2">
    <location>
        <begin position="693"/>
        <end position="707"/>
    </location>
</feature>
<proteinExistence type="predicted"/>
<dbReference type="SUPFAM" id="SSF48670">
    <property type="entry name" value="Transducin (heterotrimeric G protein), gamma chain"/>
    <property type="match status" value="1"/>
</dbReference>
<evidence type="ECO:0000256" key="1">
    <source>
        <dbReference type="ARBA" id="ARBA00022700"/>
    </source>
</evidence>
<dbReference type="SMART" id="SM00224">
    <property type="entry name" value="GGL"/>
    <property type="match status" value="1"/>
</dbReference>